<feature type="transmembrane region" description="Helical" evidence="1">
    <location>
        <begin position="58"/>
        <end position="77"/>
    </location>
</feature>
<dbReference type="Proteomes" id="UP000482800">
    <property type="component" value="Unassembled WGS sequence"/>
</dbReference>
<organism evidence="2 3">
    <name type="scientific">Phytohabitans houttuyneae</name>
    <dbReference type="NCBI Taxonomy" id="1076126"/>
    <lineage>
        <taxon>Bacteria</taxon>
        <taxon>Bacillati</taxon>
        <taxon>Actinomycetota</taxon>
        <taxon>Actinomycetes</taxon>
        <taxon>Micromonosporales</taxon>
        <taxon>Micromonosporaceae</taxon>
    </lineage>
</organism>
<evidence type="ECO:0000313" key="2">
    <source>
        <dbReference type="EMBL" id="GFJ80911.1"/>
    </source>
</evidence>
<keyword evidence="1" id="KW-1133">Transmembrane helix</keyword>
<keyword evidence="3" id="KW-1185">Reference proteome</keyword>
<name>A0A6V8KEN3_9ACTN</name>
<evidence type="ECO:0000313" key="3">
    <source>
        <dbReference type="Proteomes" id="UP000482800"/>
    </source>
</evidence>
<keyword evidence="1" id="KW-0812">Transmembrane</keyword>
<proteinExistence type="predicted"/>
<reference evidence="2 3" key="2">
    <citation type="submission" date="2020-03" db="EMBL/GenBank/DDBJ databases">
        <authorList>
            <person name="Ichikawa N."/>
            <person name="Kimura A."/>
            <person name="Kitahashi Y."/>
            <person name="Uohara A."/>
        </authorList>
    </citation>
    <scope>NUCLEOTIDE SEQUENCE [LARGE SCALE GENOMIC DNA]</scope>
    <source>
        <strain evidence="2 3">NBRC 108639</strain>
    </source>
</reference>
<dbReference type="AlphaFoldDB" id="A0A6V8KEN3"/>
<evidence type="ECO:0000256" key="1">
    <source>
        <dbReference type="SAM" id="Phobius"/>
    </source>
</evidence>
<reference evidence="2 3" key="1">
    <citation type="submission" date="2020-03" db="EMBL/GenBank/DDBJ databases">
        <title>Whole genome shotgun sequence of Phytohabitans houttuyneae NBRC 108639.</title>
        <authorList>
            <person name="Komaki H."/>
            <person name="Tamura T."/>
        </authorList>
    </citation>
    <scope>NUCLEOTIDE SEQUENCE [LARGE SCALE GENOMIC DNA]</scope>
    <source>
        <strain evidence="2 3">NBRC 108639</strain>
    </source>
</reference>
<feature type="transmembrane region" description="Helical" evidence="1">
    <location>
        <begin position="208"/>
        <end position="229"/>
    </location>
</feature>
<keyword evidence="1" id="KW-0472">Membrane</keyword>
<protein>
    <recommendedName>
        <fullName evidence="4">Vegetative cell wall protein gp1</fullName>
    </recommendedName>
</protein>
<feature type="transmembrane region" description="Helical" evidence="1">
    <location>
        <begin position="20"/>
        <end position="38"/>
    </location>
</feature>
<dbReference type="RefSeq" id="WP_173059344.1">
    <property type="nucleotide sequence ID" value="NZ_BAABGO010000062.1"/>
</dbReference>
<comment type="caution">
    <text evidence="2">The sequence shown here is derived from an EMBL/GenBank/DDBJ whole genome shotgun (WGS) entry which is preliminary data.</text>
</comment>
<sequence>MLTAFWEAAGGKLADRWATVAVPALVFWLGGLLAWAHHRGGLDGLPGEAWFTGQTSPVQVAAILIALLGVAASGALVERTATPVLRLLEGYWPAWSRPLRRRLCDTLARRAAAETDAWQRAHARLHSTDPTADDFATYARLERRRRRRPAAPAYFMPTPIGNILRAAERRPADKYGLDTIAVWPHLWLLLPDSTRTELRAARSALDSAVGAATWGVLFCAFAPLAWWAVPVGLVVATVAVTVATPARAQAFGELVEAAYDLHRAALYQQLRWPLPANPEAERGAGAELSTYLWRGSDSTTPTFTPLTPEP</sequence>
<dbReference type="EMBL" id="BLPF01000002">
    <property type="protein sequence ID" value="GFJ80911.1"/>
    <property type="molecule type" value="Genomic_DNA"/>
</dbReference>
<gene>
    <name evidence="2" type="ORF">Phou_050910</name>
</gene>
<evidence type="ECO:0008006" key="4">
    <source>
        <dbReference type="Google" id="ProtNLM"/>
    </source>
</evidence>
<accession>A0A6V8KEN3</accession>